<evidence type="ECO:0000313" key="1">
    <source>
        <dbReference type="EMBL" id="MFC4605812.1"/>
    </source>
</evidence>
<gene>
    <name evidence="1" type="ORF">ACFO6S_19100</name>
</gene>
<sequence>MGNSMTEWQSLGASVDSGSLYLEPGVAQRCAQRCSEFEDELRRLKGRAMFLSTIDGFGTALPTGVTLAAKFSKKASGGDYSLDQALADHITVVEQMRALFEKIGAAYDSADQSAADGIDSAGN</sequence>
<name>A0ABV9FYW7_9NOCA</name>
<comment type="caution">
    <text evidence="1">The sequence shown here is derived from an EMBL/GenBank/DDBJ whole genome shotgun (WGS) entry which is preliminary data.</text>
</comment>
<dbReference type="EMBL" id="JBHSFO010000014">
    <property type="protein sequence ID" value="MFC4605812.1"/>
    <property type="molecule type" value="Genomic_DNA"/>
</dbReference>
<dbReference type="Proteomes" id="UP001595914">
    <property type="component" value="Unassembled WGS sequence"/>
</dbReference>
<evidence type="ECO:0008006" key="3">
    <source>
        <dbReference type="Google" id="ProtNLM"/>
    </source>
</evidence>
<evidence type="ECO:0000313" key="2">
    <source>
        <dbReference type="Proteomes" id="UP001595914"/>
    </source>
</evidence>
<protein>
    <recommendedName>
        <fullName evidence="3">ESX-1 secretion-associated protein</fullName>
    </recommendedName>
</protein>
<organism evidence="1 2">
    <name type="scientific">Rhodococcus kronopolitis</name>
    <dbReference type="NCBI Taxonomy" id="1460226"/>
    <lineage>
        <taxon>Bacteria</taxon>
        <taxon>Bacillati</taxon>
        <taxon>Actinomycetota</taxon>
        <taxon>Actinomycetes</taxon>
        <taxon>Mycobacteriales</taxon>
        <taxon>Nocardiaceae</taxon>
        <taxon>Rhodococcus</taxon>
    </lineage>
</organism>
<proteinExistence type="predicted"/>
<dbReference type="RefSeq" id="WP_378419550.1">
    <property type="nucleotide sequence ID" value="NZ_JBHSFO010000014.1"/>
</dbReference>
<reference evidence="2" key="1">
    <citation type="journal article" date="2019" name="Int. J. Syst. Evol. Microbiol.">
        <title>The Global Catalogue of Microorganisms (GCM) 10K type strain sequencing project: providing services to taxonomists for standard genome sequencing and annotation.</title>
        <authorList>
            <consortium name="The Broad Institute Genomics Platform"/>
            <consortium name="The Broad Institute Genome Sequencing Center for Infectious Disease"/>
            <person name="Wu L."/>
            <person name="Ma J."/>
        </authorList>
    </citation>
    <scope>NUCLEOTIDE SEQUENCE [LARGE SCALE GENOMIC DNA]</scope>
    <source>
        <strain evidence="2">CCUG 54520</strain>
    </source>
</reference>
<keyword evidence="2" id="KW-1185">Reference proteome</keyword>
<accession>A0ABV9FYW7</accession>